<name>A0A366RF98_9HYPO</name>
<dbReference type="PANTHER" id="PTHR33973:SF4">
    <property type="entry name" value="OS07G0153300 PROTEIN"/>
    <property type="match status" value="1"/>
</dbReference>
<organism evidence="2 3">
    <name type="scientific">Fusarium coffeatum</name>
    <dbReference type="NCBI Taxonomy" id="231269"/>
    <lineage>
        <taxon>Eukaryota</taxon>
        <taxon>Fungi</taxon>
        <taxon>Dikarya</taxon>
        <taxon>Ascomycota</taxon>
        <taxon>Pezizomycotina</taxon>
        <taxon>Sordariomycetes</taxon>
        <taxon>Hypocreomycetidae</taxon>
        <taxon>Hypocreales</taxon>
        <taxon>Nectriaceae</taxon>
        <taxon>Fusarium</taxon>
        <taxon>Fusarium incarnatum-equiseti species complex</taxon>
    </lineage>
</organism>
<dbReference type="RefSeq" id="XP_031014611.1">
    <property type="nucleotide sequence ID" value="XM_031161353.1"/>
</dbReference>
<keyword evidence="1" id="KW-1133">Transmembrane helix</keyword>
<dbReference type="InterPro" id="IPR010775">
    <property type="entry name" value="DUF1365"/>
</dbReference>
<comment type="caution">
    <text evidence="2">The sequence shown here is derived from an EMBL/GenBank/DDBJ whole genome shotgun (WGS) entry which is preliminary data.</text>
</comment>
<dbReference type="AlphaFoldDB" id="A0A366RF98"/>
<feature type="transmembrane region" description="Helical" evidence="1">
    <location>
        <begin position="75"/>
        <end position="93"/>
    </location>
</feature>
<accession>A0A366RF98</accession>
<evidence type="ECO:0000313" key="3">
    <source>
        <dbReference type="Proteomes" id="UP000253153"/>
    </source>
</evidence>
<dbReference type="GeneID" id="41996649"/>
<evidence type="ECO:0008006" key="4">
    <source>
        <dbReference type="Google" id="ProtNLM"/>
    </source>
</evidence>
<evidence type="ECO:0000256" key="1">
    <source>
        <dbReference type="SAM" id="Phobius"/>
    </source>
</evidence>
<gene>
    <name evidence="2" type="ORF">FIESC28_07212</name>
</gene>
<protein>
    <recommendedName>
        <fullName evidence="4">DUF1365 domain-containing protein</fullName>
    </recommendedName>
</protein>
<evidence type="ECO:0000313" key="2">
    <source>
        <dbReference type="EMBL" id="RBR15811.1"/>
    </source>
</evidence>
<keyword evidence="1" id="KW-0812">Transmembrane</keyword>
<keyword evidence="1" id="KW-0472">Membrane</keyword>
<dbReference type="OrthoDB" id="3340520at2759"/>
<sequence>MDGLSEDSTLLSAVLAADFIDRITQNWLYLLGVTLTFWGYHTCVGKLDIWLTLCFIAWKYSTATALLQYIDLKQIGVVTGITLAICFFGCYILQRVSPRNGNGLTGDARSRLIPSYTTHTRLFPRKHSFSYSQLSVGVPVDYSGNVSGFISNDEPSSSTRLRRLFRLDAWFYVNPTDHLQRQHSPGGLRGKLDSYLESKDMDPSQYPHAYLVTSPRFLGFGFSPVSFWFLYSPEKALSAIIVEMHSIFGERHSYFTTRDFDAEAKHIQHEPSNDQGLQRAQVKARVQKGFHVSPFNSRKGFYSILASDPLGPGSGFRGLDITLSLFSSKGHPKLVANLVSENEAVDPCDMTVAQTVEAVLNWFWPVAATFPRFIKECAVLFYIHNLHFWHRPEPLKSSIGRLADDIEKSLEVAFRNYLRSLVERSSTPIVVRYIPSGDPQVSEEVMRSPSATDLDESTNEIKIKILTPVFYSRFVHYAHDSEAIFCELAESRTFWTDRPEQLTKIFLKKGSPPLHSSSLVDYLWFQIIKNLRRRPRKIERPLTSAAKPSSHNTGIDIRDFRMSSMDAFVIGKGDDALKKAYRTAVLQLFVADRITLGSTTSLGMIELLGRVGISWALASLIAHGFP</sequence>
<reference evidence="2 3" key="1">
    <citation type="submission" date="2018-06" db="EMBL/GenBank/DDBJ databases">
        <title>Fusarium incarnatum-equiseti species complex species 28.</title>
        <authorList>
            <person name="Gardiner D.M."/>
        </authorList>
    </citation>
    <scope>NUCLEOTIDE SEQUENCE [LARGE SCALE GENOMIC DNA]</scope>
    <source>
        <strain evidence="2 3">FIESC_28</strain>
    </source>
</reference>
<proteinExistence type="predicted"/>
<dbReference type="PANTHER" id="PTHR33973">
    <property type="entry name" value="OS07G0153300 PROTEIN"/>
    <property type="match status" value="1"/>
</dbReference>
<dbReference type="EMBL" id="QKXC01000152">
    <property type="protein sequence ID" value="RBR15811.1"/>
    <property type="molecule type" value="Genomic_DNA"/>
</dbReference>
<dbReference type="Pfam" id="PF07103">
    <property type="entry name" value="DUF1365"/>
    <property type="match status" value="1"/>
</dbReference>
<dbReference type="Proteomes" id="UP000253153">
    <property type="component" value="Unassembled WGS sequence"/>
</dbReference>
<keyword evidence="3" id="KW-1185">Reference proteome</keyword>